<dbReference type="EMBL" id="CP003107">
    <property type="protein sequence ID" value="AET58246.1"/>
    <property type="molecule type" value="Genomic_DNA"/>
</dbReference>
<evidence type="ECO:0000259" key="1">
    <source>
        <dbReference type="PROSITE" id="PS50943"/>
    </source>
</evidence>
<dbReference type="PROSITE" id="PS50943">
    <property type="entry name" value="HTH_CROC1"/>
    <property type="match status" value="1"/>
</dbReference>
<evidence type="ECO:0000313" key="2">
    <source>
        <dbReference type="EMBL" id="AET58246.1"/>
    </source>
</evidence>
<proteinExistence type="predicted"/>
<dbReference type="OrthoDB" id="2186666at2"/>
<dbReference type="SMART" id="SM00530">
    <property type="entry name" value="HTH_XRE"/>
    <property type="match status" value="1"/>
</dbReference>
<dbReference type="InterPro" id="IPR001387">
    <property type="entry name" value="Cro/C1-type_HTH"/>
</dbReference>
<sequence>MKVKVMLGELIKVRGISLNELSHKTGVRRAALSELANEKRENINFKHIEEIADALDITDIREIITLIDEEQSTRYK</sequence>
<organism evidence="2 3">
    <name type="scientific">Paenibacillus terrae (strain HPL-003)</name>
    <dbReference type="NCBI Taxonomy" id="985665"/>
    <lineage>
        <taxon>Bacteria</taxon>
        <taxon>Bacillati</taxon>
        <taxon>Bacillota</taxon>
        <taxon>Bacilli</taxon>
        <taxon>Bacillales</taxon>
        <taxon>Paenibacillaceae</taxon>
        <taxon>Paenibacillus</taxon>
    </lineage>
</organism>
<evidence type="ECO:0000313" key="3">
    <source>
        <dbReference type="Proteomes" id="UP000005876"/>
    </source>
</evidence>
<dbReference type="KEGG" id="pta:HPL003_07415"/>
<dbReference type="eggNOG" id="COG3655">
    <property type="taxonomic scope" value="Bacteria"/>
</dbReference>
<dbReference type="HOGENOM" id="CLU_066192_31_4_9"/>
<dbReference type="GO" id="GO:0003677">
    <property type="term" value="F:DNA binding"/>
    <property type="evidence" value="ECO:0007669"/>
    <property type="project" value="InterPro"/>
</dbReference>
<dbReference type="SUPFAM" id="SSF47413">
    <property type="entry name" value="lambda repressor-like DNA-binding domains"/>
    <property type="match status" value="1"/>
</dbReference>
<dbReference type="Proteomes" id="UP000005876">
    <property type="component" value="Chromosome"/>
</dbReference>
<dbReference type="AlphaFoldDB" id="G7VUS3"/>
<dbReference type="InterPro" id="IPR010982">
    <property type="entry name" value="Lambda_DNA-bd_dom_sf"/>
</dbReference>
<reference evidence="2 3" key="3">
    <citation type="journal article" date="2012" name="J. Bacteriol.">
        <title>Genome Sequence of Paenibacillus terrae HPL-003, a Xylanase-Producing Bacterium Isolated from Soil Found in Forest Residue.</title>
        <authorList>
            <person name="Shin S.H."/>
            <person name="Kim S."/>
            <person name="Kim J.Y."/>
            <person name="Song H.Y."/>
            <person name="Cho S.J."/>
            <person name="Kim D.R."/>
            <person name="Lee K.I."/>
            <person name="Lim H.K."/>
            <person name="Park N.J."/>
            <person name="Hwang I.T."/>
            <person name="Yang K.S."/>
        </authorList>
    </citation>
    <scope>NUCLEOTIDE SEQUENCE [LARGE SCALE GENOMIC DNA]</scope>
    <source>
        <strain evidence="2 3">HPL-003</strain>
    </source>
</reference>
<dbReference type="Gene3D" id="1.10.260.40">
    <property type="entry name" value="lambda repressor-like DNA-binding domains"/>
    <property type="match status" value="1"/>
</dbReference>
<accession>G7VUS3</accession>
<dbReference type="RefSeq" id="WP_014278993.1">
    <property type="nucleotide sequence ID" value="NC_016641.1"/>
</dbReference>
<dbReference type="STRING" id="985665.HPL003_07415"/>
<protein>
    <submittedName>
        <fullName evidence="2">XRE family transcriptional regulator</fullName>
    </submittedName>
</protein>
<dbReference type="CDD" id="cd00093">
    <property type="entry name" value="HTH_XRE"/>
    <property type="match status" value="1"/>
</dbReference>
<reference evidence="3" key="1">
    <citation type="submission" date="2011-11" db="EMBL/GenBank/DDBJ databases">
        <title>Complete sequence of Paenibacillus terrae HPL-003.</title>
        <authorList>
            <person name="Shin S.H."/>
            <person name="Kim S."/>
            <person name="Kim J.Y."/>
        </authorList>
    </citation>
    <scope>NUCLEOTIDE SEQUENCE [LARGE SCALE GENOMIC DNA]</scope>
    <source>
        <strain evidence="3">HPL-003</strain>
    </source>
</reference>
<reference key="2">
    <citation type="submission" date="2011-11" db="EMBL/GenBank/DDBJ databases">
        <authorList>
            <person name="Shin S.H."/>
            <person name="Kim S."/>
            <person name="Kim J.Y."/>
        </authorList>
    </citation>
    <scope>NUCLEOTIDE SEQUENCE</scope>
    <source>
        <strain>HPL-003</strain>
    </source>
</reference>
<dbReference type="Pfam" id="PF13443">
    <property type="entry name" value="HTH_26"/>
    <property type="match status" value="1"/>
</dbReference>
<name>G7VUS3_PAETH</name>
<feature type="domain" description="HTH cro/C1-type" evidence="1">
    <location>
        <begin position="9"/>
        <end position="63"/>
    </location>
</feature>
<gene>
    <name evidence="2" type="ordered locus">HPL003_07415</name>
</gene>